<reference evidence="5" key="1">
    <citation type="journal article" date="2023" name="Mol. Phylogenet. Evol.">
        <title>Genome-scale phylogeny and comparative genomics of the fungal order Sordariales.</title>
        <authorList>
            <person name="Hensen N."/>
            <person name="Bonometti L."/>
            <person name="Westerberg I."/>
            <person name="Brannstrom I.O."/>
            <person name="Guillou S."/>
            <person name="Cros-Aarteil S."/>
            <person name="Calhoun S."/>
            <person name="Haridas S."/>
            <person name="Kuo A."/>
            <person name="Mondo S."/>
            <person name="Pangilinan J."/>
            <person name="Riley R."/>
            <person name="LaButti K."/>
            <person name="Andreopoulos B."/>
            <person name="Lipzen A."/>
            <person name="Chen C."/>
            <person name="Yan M."/>
            <person name="Daum C."/>
            <person name="Ng V."/>
            <person name="Clum A."/>
            <person name="Steindorff A."/>
            <person name="Ohm R.A."/>
            <person name="Martin F."/>
            <person name="Silar P."/>
            <person name="Natvig D.O."/>
            <person name="Lalanne C."/>
            <person name="Gautier V."/>
            <person name="Ament-Velasquez S.L."/>
            <person name="Kruys A."/>
            <person name="Hutchinson M.I."/>
            <person name="Powell A.J."/>
            <person name="Barry K."/>
            <person name="Miller A.N."/>
            <person name="Grigoriev I.V."/>
            <person name="Debuchy R."/>
            <person name="Gladieux P."/>
            <person name="Hiltunen Thoren M."/>
            <person name="Johannesson H."/>
        </authorList>
    </citation>
    <scope>NUCLEOTIDE SEQUENCE</scope>
    <source>
        <strain evidence="5">PSN324</strain>
    </source>
</reference>
<evidence type="ECO:0000256" key="3">
    <source>
        <dbReference type="PROSITE-ProRule" id="PRU00176"/>
    </source>
</evidence>
<dbReference type="Pfam" id="PF14304">
    <property type="entry name" value="CSTF_C"/>
    <property type="match status" value="1"/>
</dbReference>
<dbReference type="InterPro" id="IPR035979">
    <property type="entry name" value="RBD_domain_sf"/>
</dbReference>
<keyword evidence="2" id="KW-0539">Nucleus</keyword>
<dbReference type="PANTHER" id="PTHR45735:SF2">
    <property type="entry name" value="CLEAVAGE STIMULATION FACTOR SUBUNIT 2"/>
    <property type="match status" value="1"/>
</dbReference>
<dbReference type="PANTHER" id="PTHR45735">
    <property type="entry name" value="CLEAVAGE STIMULATION FACTOR SUBUNIT 2"/>
    <property type="match status" value="1"/>
</dbReference>
<evidence type="ECO:0000259" key="4">
    <source>
        <dbReference type="PROSITE" id="PS50102"/>
    </source>
</evidence>
<evidence type="ECO:0000256" key="2">
    <source>
        <dbReference type="ARBA" id="ARBA00023242"/>
    </source>
</evidence>
<dbReference type="EMBL" id="MU864944">
    <property type="protein sequence ID" value="KAK4464887.1"/>
    <property type="molecule type" value="Genomic_DNA"/>
</dbReference>
<dbReference type="Proteomes" id="UP001321749">
    <property type="component" value="Unassembled WGS sequence"/>
</dbReference>
<dbReference type="InterPro" id="IPR026896">
    <property type="entry name" value="CSTF_C"/>
</dbReference>
<evidence type="ECO:0000256" key="1">
    <source>
        <dbReference type="ARBA" id="ARBA00004123"/>
    </source>
</evidence>
<dbReference type="Pfam" id="PF00076">
    <property type="entry name" value="RRM_1"/>
    <property type="match status" value="1"/>
</dbReference>
<dbReference type="InterPro" id="IPR025742">
    <property type="entry name" value="CSTF2_hinge"/>
</dbReference>
<organism evidence="5 6">
    <name type="scientific">Cladorrhinum samala</name>
    <dbReference type="NCBI Taxonomy" id="585594"/>
    <lineage>
        <taxon>Eukaryota</taxon>
        <taxon>Fungi</taxon>
        <taxon>Dikarya</taxon>
        <taxon>Ascomycota</taxon>
        <taxon>Pezizomycotina</taxon>
        <taxon>Sordariomycetes</taxon>
        <taxon>Sordariomycetidae</taxon>
        <taxon>Sordariales</taxon>
        <taxon>Podosporaceae</taxon>
        <taxon>Cladorrhinum</taxon>
    </lineage>
</organism>
<evidence type="ECO:0000313" key="6">
    <source>
        <dbReference type="Proteomes" id="UP001321749"/>
    </source>
</evidence>
<gene>
    <name evidence="5" type="ORF">QBC42DRAFT_32957</name>
</gene>
<protein>
    <recommendedName>
        <fullName evidence="4">RRM domain-containing protein</fullName>
    </recommendedName>
</protein>
<comment type="caution">
    <text evidence="5">The sequence shown here is derived from an EMBL/GenBank/DDBJ whole genome shotgun (WGS) entry which is preliminary data.</text>
</comment>
<dbReference type="Gene3D" id="3.30.70.330">
    <property type="match status" value="1"/>
</dbReference>
<dbReference type="AlphaFoldDB" id="A0AAV9HZB0"/>
<dbReference type="Pfam" id="PF14327">
    <property type="entry name" value="CSTF2_hinge"/>
    <property type="match status" value="1"/>
</dbReference>
<name>A0AAV9HZB0_9PEZI</name>
<keyword evidence="3" id="KW-0694">RNA-binding</keyword>
<dbReference type="GO" id="GO:0003729">
    <property type="term" value="F:mRNA binding"/>
    <property type="evidence" value="ECO:0007669"/>
    <property type="project" value="TreeGrafter"/>
</dbReference>
<dbReference type="GO" id="GO:0031124">
    <property type="term" value="P:mRNA 3'-end processing"/>
    <property type="evidence" value="ECO:0007669"/>
    <property type="project" value="InterPro"/>
</dbReference>
<dbReference type="GO" id="GO:0005847">
    <property type="term" value="C:mRNA cleavage and polyadenylation specificity factor complex"/>
    <property type="evidence" value="ECO:0007669"/>
    <property type="project" value="TreeGrafter"/>
</dbReference>
<feature type="domain" description="RRM" evidence="4">
    <location>
        <begin position="8"/>
        <end position="86"/>
    </location>
</feature>
<dbReference type="InterPro" id="IPR000504">
    <property type="entry name" value="RRM_dom"/>
</dbReference>
<dbReference type="Gene3D" id="1.10.20.70">
    <property type="entry name" value="Transcription termination and cleavage factor, C-terminal domain"/>
    <property type="match status" value="1"/>
</dbReference>
<dbReference type="InterPro" id="IPR038192">
    <property type="entry name" value="CSTF_C_sf"/>
</dbReference>
<comment type="subcellular location">
    <subcellularLocation>
        <location evidence="1">Nucleus</location>
    </subcellularLocation>
</comment>
<sequence length="308" mass="32227">MSTRQPSRVVFVGNIPYGLTEEQITDIFAGAGRVLNFRLVYDRETGRPKGFGFAEFPDYDSAASAVRNLNDHEIMGRKLRVDFSNETGNDDDKDGAATSIPIYPPPSNGNITIPAPAPIPAGSSSLPPLPKGVELNPGKSCTDTINQTLQTLGPSQLLDVLQSMKTLATNDPGRATELLDKAPQLAYAIFQALLIMGLVSPDAINSVLEPSAAPVVPPPLAGVPPPAAGYGGYPGATSTPPVAIGGYAPPPVAAAAPAPAPAPVAPGQEDLMAQLLSLPQEIIDQLPENERAQVLALRAQFAGMQQRR</sequence>
<evidence type="ECO:0000313" key="5">
    <source>
        <dbReference type="EMBL" id="KAK4464887.1"/>
    </source>
</evidence>
<dbReference type="CDD" id="cd12398">
    <property type="entry name" value="RRM_CSTF2_RNA15_like"/>
    <property type="match status" value="1"/>
</dbReference>
<dbReference type="PROSITE" id="PS50102">
    <property type="entry name" value="RRM"/>
    <property type="match status" value="1"/>
</dbReference>
<reference evidence="5" key="2">
    <citation type="submission" date="2023-06" db="EMBL/GenBank/DDBJ databases">
        <authorList>
            <consortium name="Lawrence Berkeley National Laboratory"/>
            <person name="Mondo S.J."/>
            <person name="Hensen N."/>
            <person name="Bonometti L."/>
            <person name="Westerberg I."/>
            <person name="Brannstrom I.O."/>
            <person name="Guillou S."/>
            <person name="Cros-Aarteil S."/>
            <person name="Calhoun S."/>
            <person name="Haridas S."/>
            <person name="Kuo A."/>
            <person name="Pangilinan J."/>
            <person name="Riley R."/>
            <person name="Labutti K."/>
            <person name="Andreopoulos B."/>
            <person name="Lipzen A."/>
            <person name="Chen C."/>
            <person name="Yanf M."/>
            <person name="Daum C."/>
            <person name="Ng V."/>
            <person name="Clum A."/>
            <person name="Steindorff A."/>
            <person name="Ohm R."/>
            <person name="Martin F."/>
            <person name="Silar P."/>
            <person name="Natvig D."/>
            <person name="Lalanne C."/>
            <person name="Gautier V."/>
            <person name="Ament-Velasquez S.L."/>
            <person name="Kruys A."/>
            <person name="Hutchinson M.I."/>
            <person name="Powell A.J."/>
            <person name="Barry K."/>
            <person name="Miller A.N."/>
            <person name="Grigoriev I.V."/>
            <person name="Debuchy R."/>
            <person name="Gladieux P."/>
            <person name="Thoren M.H."/>
            <person name="Johannesson H."/>
        </authorList>
    </citation>
    <scope>NUCLEOTIDE SEQUENCE</scope>
    <source>
        <strain evidence="5">PSN324</strain>
    </source>
</reference>
<dbReference type="SUPFAM" id="SSF54928">
    <property type="entry name" value="RNA-binding domain, RBD"/>
    <property type="match status" value="1"/>
</dbReference>
<dbReference type="SMART" id="SM00360">
    <property type="entry name" value="RRM"/>
    <property type="match status" value="1"/>
</dbReference>
<proteinExistence type="predicted"/>
<accession>A0AAV9HZB0</accession>
<dbReference type="Gene3D" id="1.25.40.630">
    <property type="match status" value="1"/>
</dbReference>
<dbReference type="InterPro" id="IPR012677">
    <property type="entry name" value="Nucleotide-bd_a/b_plait_sf"/>
</dbReference>
<keyword evidence="6" id="KW-1185">Reference proteome</keyword>